<name>A0A0F9RM66_9ZZZZ</name>
<dbReference type="InterPro" id="IPR000380">
    <property type="entry name" value="Topo_IA"/>
</dbReference>
<dbReference type="AlphaFoldDB" id="A0A0F9RM66"/>
<evidence type="ECO:0000259" key="10">
    <source>
        <dbReference type="PROSITE" id="PS52039"/>
    </source>
</evidence>
<dbReference type="SUPFAM" id="SSF56712">
    <property type="entry name" value="Prokaryotic type I DNA topoisomerase"/>
    <property type="match status" value="1"/>
</dbReference>
<evidence type="ECO:0000256" key="5">
    <source>
        <dbReference type="ARBA" id="ARBA00022833"/>
    </source>
</evidence>
<proteinExistence type="inferred from homology"/>
<keyword evidence="4" id="KW-0479">Metal-binding</keyword>
<dbReference type="GO" id="GO:0046872">
    <property type="term" value="F:metal ion binding"/>
    <property type="evidence" value="ECO:0007669"/>
    <property type="project" value="UniProtKB-KW"/>
</dbReference>
<dbReference type="SMART" id="SM00437">
    <property type="entry name" value="TOP1Ac"/>
    <property type="match status" value="1"/>
</dbReference>
<dbReference type="PROSITE" id="PS50880">
    <property type="entry name" value="TOPRIM"/>
    <property type="match status" value="1"/>
</dbReference>
<evidence type="ECO:0000256" key="7">
    <source>
        <dbReference type="ARBA" id="ARBA00023125"/>
    </source>
</evidence>
<dbReference type="GO" id="GO:0006310">
    <property type="term" value="P:DNA recombination"/>
    <property type="evidence" value="ECO:0007669"/>
    <property type="project" value="TreeGrafter"/>
</dbReference>
<dbReference type="InterPro" id="IPR013826">
    <property type="entry name" value="Topo_IA_cen_sub3"/>
</dbReference>
<keyword evidence="5" id="KW-0862">Zinc</keyword>
<comment type="similarity">
    <text evidence="2">Belongs to the type IA topoisomerase family.</text>
</comment>
<feature type="domain" description="Topo IA-type catalytic" evidence="10">
    <location>
        <begin position="155"/>
        <end position="600"/>
    </location>
</feature>
<evidence type="ECO:0000256" key="2">
    <source>
        <dbReference type="ARBA" id="ARBA00009446"/>
    </source>
</evidence>
<organism evidence="11">
    <name type="scientific">marine sediment metagenome</name>
    <dbReference type="NCBI Taxonomy" id="412755"/>
    <lineage>
        <taxon>unclassified sequences</taxon>
        <taxon>metagenomes</taxon>
        <taxon>ecological metagenomes</taxon>
    </lineage>
</organism>
<dbReference type="SMART" id="SM00436">
    <property type="entry name" value="TOP1Bc"/>
    <property type="match status" value="1"/>
</dbReference>
<gene>
    <name evidence="11" type="ORF">LCGC14_0956730</name>
</gene>
<keyword evidence="7" id="KW-0238">DNA-binding</keyword>
<accession>A0A0F9RM66</accession>
<keyword evidence="8" id="KW-0413">Isomerase</keyword>
<dbReference type="GO" id="GO:0003917">
    <property type="term" value="F:DNA topoisomerase type I (single strand cut, ATP-independent) activity"/>
    <property type="evidence" value="ECO:0007669"/>
    <property type="project" value="UniProtKB-EC"/>
</dbReference>
<dbReference type="Gene3D" id="1.10.290.10">
    <property type="entry name" value="Topoisomerase I, domain 4"/>
    <property type="match status" value="1"/>
</dbReference>
<dbReference type="Pfam" id="PF01751">
    <property type="entry name" value="Toprim"/>
    <property type="match status" value="1"/>
</dbReference>
<dbReference type="InterPro" id="IPR003601">
    <property type="entry name" value="Topo_IA_2"/>
</dbReference>
<dbReference type="InterPro" id="IPR003602">
    <property type="entry name" value="Topo_IA_DNA-bd_dom"/>
</dbReference>
<keyword evidence="6" id="KW-0799">Topoisomerase</keyword>
<dbReference type="SMART" id="SM00493">
    <property type="entry name" value="TOPRIM"/>
    <property type="match status" value="1"/>
</dbReference>
<dbReference type="PROSITE" id="PS00396">
    <property type="entry name" value="TOPO_IA_1"/>
    <property type="match status" value="1"/>
</dbReference>
<dbReference type="GO" id="GO:0006265">
    <property type="term" value="P:DNA topological change"/>
    <property type="evidence" value="ECO:0007669"/>
    <property type="project" value="InterPro"/>
</dbReference>
<dbReference type="PANTHER" id="PTHR11390">
    <property type="entry name" value="PROKARYOTIC DNA TOPOISOMERASE"/>
    <property type="match status" value="1"/>
</dbReference>
<dbReference type="PROSITE" id="PS52039">
    <property type="entry name" value="TOPO_IA_2"/>
    <property type="match status" value="1"/>
</dbReference>
<dbReference type="GO" id="GO:0003677">
    <property type="term" value="F:DNA binding"/>
    <property type="evidence" value="ECO:0007669"/>
    <property type="project" value="UniProtKB-KW"/>
</dbReference>
<dbReference type="InterPro" id="IPR006171">
    <property type="entry name" value="TOPRIM_dom"/>
</dbReference>
<dbReference type="InterPro" id="IPR023406">
    <property type="entry name" value="Topo_IA_AS"/>
</dbReference>
<dbReference type="InterPro" id="IPR013497">
    <property type="entry name" value="Topo_IA_cen"/>
</dbReference>
<dbReference type="InterPro" id="IPR023405">
    <property type="entry name" value="Topo_IA_core_domain"/>
</dbReference>
<evidence type="ECO:0000256" key="3">
    <source>
        <dbReference type="ARBA" id="ARBA00012891"/>
    </source>
</evidence>
<dbReference type="InterPro" id="IPR013824">
    <property type="entry name" value="Topo_IA_cen_sub1"/>
</dbReference>
<comment type="caution">
    <text evidence="11">The sequence shown here is derived from an EMBL/GenBank/DDBJ whole genome shotgun (WGS) entry which is preliminary data.</text>
</comment>
<protein>
    <recommendedName>
        <fullName evidence="3">DNA topoisomerase</fullName>
        <ecNumber evidence="3">5.6.2.1</ecNumber>
    </recommendedName>
</protein>
<evidence type="ECO:0000259" key="9">
    <source>
        <dbReference type="PROSITE" id="PS50880"/>
    </source>
</evidence>
<dbReference type="Gene3D" id="2.70.20.10">
    <property type="entry name" value="Topoisomerase I, domain 3"/>
    <property type="match status" value="1"/>
</dbReference>
<dbReference type="EMBL" id="LAZR01003436">
    <property type="protein sequence ID" value="KKN18353.1"/>
    <property type="molecule type" value="Genomic_DNA"/>
</dbReference>
<evidence type="ECO:0000256" key="8">
    <source>
        <dbReference type="ARBA" id="ARBA00023235"/>
    </source>
</evidence>
<evidence type="ECO:0000256" key="4">
    <source>
        <dbReference type="ARBA" id="ARBA00022723"/>
    </source>
</evidence>
<feature type="domain" description="Toprim" evidence="9">
    <location>
        <begin position="3"/>
        <end position="140"/>
    </location>
</feature>
<sequence>MKNIVIIAEKPSQGINIAEAFNLTEQIEDVKIKDEIINIKIHSGEYQDDNLILISAKGHILELRGRSSEILYFGFEWKEPTIRDKDKRGRFILLKKYIKTADEVIIATDADDEGELIGYNLVKYFGKLDITTRMLFMSLTEREIIRSFNNRAGLRINIALASELRSWADKVFGYIFSKFLTKSYMSVVENSRYIKLPVGRVMTPILSLVVERINEIEKVKNELKDKKPVIKIDFEIIPKMPSISIIDKSFDLEEDHINITMGEAKDLKEFYESIEGEVIGVYKKEEEKEPEDSGLTIDDIREWSYTNGIDLEIDSVLQMLYTNKLITYPRSESTILPDPEEEDIGRKYYQEIIDNCLEQLDLIDNKEYIIESYNPRMGNHSDGAHYAIHPTNIRLETELPHIHKFVYEFIMRKFIKGFSFPKIWTNYICKVQFENDGIILPETMESNYWQEISDFGYECVDNPSKLNYESLEEDDIPMVEVGDIIPCTTKIEERVVVNVPPDRYSKEEIYKFLRDNRLGTDATRFTILQKLWHGNLVRGDPPFPTVLGKRIIEAIKLINLKLTKTQLTREFEYNMQHVKDGTREVNDIKRDLRIEIINIVNAKIGDMEEIGNNIAFFGNCQRCEGRMKLVAYVRLNQSNFFLACEKDNCNYTMPI</sequence>
<dbReference type="PANTHER" id="PTHR11390:SF26">
    <property type="entry name" value="DNA TOPOISOMERASE 1"/>
    <property type="match status" value="1"/>
</dbReference>
<dbReference type="PRINTS" id="PR00417">
    <property type="entry name" value="PRTPISMRASEI"/>
</dbReference>
<reference evidence="11" key="1">
    <citation type="journal article" date="2015" name="Nature">
        <title>Complex archaea that bridge the gap between prokaryotes and eukaryotes.</title>
        <authorList>
            <person name="Spang A."/>
            <person name="Saw J.H."/>
            <person name="Jorgensen S.L."/>
            <person name="Zaremba-Niedzwiedzka K."/>
            <person name="Martijn J."/>
            <person name="Lind A.E."/>
            <person name="van Eijk R."/>
            <person name="Schleper C."/>
            <person name="Guy L."/>
            <person name="Ettema T.J."/>
        </authorList>
    </citation>
    <scope>NUCLEOTIDE SEQUENCE</scope>
</reference>
<comment type="catalytic activity">
    <reaction evidence="1">
        <text>ATP-independent breakage of single-stranded DNA, followed by passage and rejoining.</text>
        <dbReference type="EC" id="5.6.2.1"/>
    </reaction>
</comment>
<dbReference type="Gene3D" id="1.10.460.10">
    <property type="entry name" value="Topoisomerase I, domain 2"/>
    <property type="match status" value="1"/>
</dbReference>
<dbReference type="InterPro" id="IPR013825">
    <property type="entry name" value="Topo_IA_cen_sub2"/>
</dbReference>
<dbReference type="Pfam" id="PF01131">
    <property type="entry name" value="Topoisom_bac"/>
    <property type="match status" value="1"/>
</dbReference>
<dbReference type="EC" id="5.6.2.1" evidence="3"/>
<evidence type="ECO:0000256" key="6">
    <source>
        <dbReference type="ARBA" id="ARBA00023029"/>
    </source>
</evidence>
<evidence type="ECO:0000313" key="11">
    <source>
        <dbReference type="EMBL" id="KKN18353.1"/>
    </source>
</evidence>
<dbReference type="Gene3D" id="3.40.50.140">
    <property type="match status" value="1"/>
</dbReference>
<dbReference type="GO" id="GO:0006281">
    <property type="term" value="P:DNA repair"/>
    <property type="evidence" value="ECO:0007669"/>
    <property type="project" value="TreeGrafter"/>
</dbReference>
<evidence type="ECO:0000256" key="1">
    <source>
        <dbReference type="ARBA" id="ARBA00000213"/>
    </source>
</evidence>